<dbReference type="GO" id="GO:0009060">
    <property type="term" value="P:aerobic respiration"/>
    <property type="evidence" value="ECO:0007669"/>
    <property type="project" value="TreeGrafter"/>
</dbReference>
<dbReference type="FunFam" id="3.20.20.70:FF:000029">
    <property type="entry name" value="L-lactate dehydrogenase"/>
    <property type="match status" value="1"/>
</dbReference>
<evidence type="ECO:0000313" key="9">
    <source>
        <dbReference type="EMBL" id="RMJ04316.1"/>
    </source>
</evidence>
<dbReference type="RefSeq" id="WP_114334406.1">
    <property type="nucleotide sequence ID" value="NZ_QMDL01000002.1"/>
</dbReference>
<dbReference type="PANTHER" id="PTHR10578">
    <property type="entry name" value="S -2-HYDROXY-ACID OXIDASE-RELATED"/>
    <property type="match status" value="1"/>
</dbReference>
<keyword evidence="3 7" id="KW-0288">FMN</keyword>
<evidence type="ECO:0000256" key="6">
    <source>
        <dbReference type="PIRSR" id="PIRSR000138-1"/>
    </source>
</evidence>
<evidence type="ECO:0000256" key="7">
    <source>
        <dbReference type="PIRSR" id="PIRSR000138-2"/>
    </source>
</evidence>
<evidence type="ECO:0000256" key="2">
    <source>
        <dbReference type="ARBA" id="ARBA00022630"/>
    </source>
</evidence>
<dbReference type="EC" id="1.1.2.3" evidence="9"/>
<dbReference type="Pfam" id="PF01070">
    <property type="entry name" value="FMN_dh"/>
    <property type="match status" value="1"/>
</dbReference>
<dbReference type="SUPFAM" id="SSF51395">
    <property type="entry name" value="FMN-linked oxidoreductases"/>
    <property type="match status" value="1"/>
</dbReference>
<dbReference type="AlphaFoldDB" id="A0A3M2RG89"/>
<dbReference type="InterPro" id="IPR012133">
    <property type="entry name" value="Alpha-hydoxy_acid_DH_FMN"/>
</dbReference>
<evidence type="ECO:0000256" key="4">
    <source>
        <dbReference type="ARBA" id="ARBA00023002"/>
    </source>
</evidence>
<feature type="binding site" evidence="7">
    <location>
        <position position="131"/>
    </location>
    <ligand>
        <name>glyoxylate</name>
        <dbReference type="ChEBI" id="CHEBI:36655"/>
    </ligand>
</feature>
<dbReference type="PANTHER" id="PTHR10578:SF85">
    <property type="entry name" value="L-LACTATE DEHYDROGENASE"/>
    <property type="match status" value="1"/>
</dbReference>
<sequence length="392" mass="42176">MLAPASVSDYRLLARRKLPRMLFDYLDGGAFSEQTLADNRRAYNQWCFRQRVMTDVAQVDTATELVGAPVSLPLVMAPMGLSGMLAKRGEAQAAKAGASAGIPFCLSTVGICSVEEVAREAPNANLWFQLYVLKDRGFSADLLARAWQSGYKSLVFTVDLARLGLRYRDVRNGMNGNLSVPAKLRKALDLVSHPRWLADVAIGGKPLTFGNLASVVPSGRKPEDFKAWVESQFDPSVTWHDLDWIRENWPGKLVIKGIMESDDARAAIGVGADAIVVSNHGGRQLEGAPASLNVLPAIAEAVEGKCQVLVDGGVQTGQDLVRALCLGADGCLMGRPWGYALAAGGQNAVENLLHNIRLETELTLSLMGKTSISQLSRSDILSPTEVQSMSGV</sequence>
<proteinExistence type="inferred from homology"/>
<protein>
    <submittedName>
        <fullName evidence="9">L-lactate dehydrogenase (Cytochrome)</fullName>
        <ecNumber evidence="9">1.1.2.3</ecNumber>
    </submittedName>
</protein>
<feature type="domain" description="FMN hydroxy acid dehydrogenase" evidence="8">
    <location>
        <begin position="1"/>
        <end position="385"/>
    </location>
</feature>
<dbReference type="GO" id="GO:0004460">
    <property type="term" value="F:L-lactate dehydrogenase (cytochrome) activity"/>
    <property type="evidence" value="ECO:0007669"/>
    <property type="project" value="UniProtKB-EC"/>
</dbReference>
<dbReference type="InterPro" id="IPR008259">
    <property type="entry name" value="FMN_hydac_DH_AS"/>
</dbReference>
<feature type="binding site" evidence="7">
    <location>
        <position position="280"/>
    </location>
    <ligand>
        <name>glyoxylate</name>
        <dbReference type="ChEBI" id="CHEBI:36655"/>
    </ligand>
</feature>
<dbReference type="NCBIfam" id="NF008398">
    <property type="entry name" value="PRK11197.1"/>
    <property type="match status" value="1"/>
</dbReference>
<dbReference type="PIRSF" id="PIRSF000138">
    <property type="entry name" value="Al-hdrx_acd_dh"/>
    <property type="match status" value="1"/>
</dbReference>
<dbReference type="GO" id="GO:0010181">
    <property type="term" value="F:FMN binding"/>
    <property type="evidence" value="ECO:0007669"/>
    <property type="project" value="InterPro"/>
</dbReference>
<evidence type="ECO:0000256" key="1">
    <source>
        <dbReference type="ARBA" id="ARBA00001917"/>
    </source>
</evidence>
<feature type="binding site" evidence="7">
    <location>
        <position position="25"/>
    </location>
    <ligand>
        <name>glyoxylate</name>
        <dbReference type="ChEBI" id="CHEBI:36655"/>
    </ligand>
</feature>
<keyword evidence="4 9" id="KW-0560">Oxidoreductase</keyword>
<evidence type="ECO:0000256" key="3">
    <source>
        <dbReference type="ARBA" id="ARBA00022643"/>
    </source>
</evidence>
<dbReference type="Gene3D" id="3.20.20.70">
    <property type="entry name" value="Aldolase class I"/>
    <property type="match status" value="1"/>
</dbReference>
<feature type="binding site" evidence="7">
    <location>
        <position position="256"/>
    </location>
    <ligand>
        <name>FMN</name>
        <dbReference type="ChEBI" id="CHEBI:58210"/>
    </ligand>
</feature>
<dbReference type="CDD" id="cd02809">
    <property type="entry name" value="alpha_hydroxyacid_oxid_FMN"/>
    <property type="match status" value="1"/>
</dbReference>
<name>A0A3M2RG89_9GAMM</name>
<feature type="binding site" evidence="7">
    <location>
        <position position="166"/>
    </location>
    <ligand>
        <name>glyoxylate</name>
        <dbReference type="ChEBI" id="CHEBI:36655"/>
    </ligand>
</feature>
<dbReference type="InterPro" id="IPR000262">
    <property type="entry name" value="FMN-dep_DH"/>
</dbReference>
<dbReference type="OrthoDB" id="9770452at2"/>
<feature type="binding site" evidence="7">
    <location>
        <position position="157"/>
    </location>
    <ligand>
        <name>FMN</name>
        <dbReference type="ChEBI" id="CHEBI:58210"/>
    </ligand>
</feature>
<dbReference type="GO" id="GO:0005886">
    <property type="term" value="C:plasma membrane"/>
    <property type="evidence" value="ECO:0007669"/>
    <property type="project" value="TreeGrafter"/>
</dbReference>
<gene>
    <name evidence="9" type="primary">lldD</name>
    <name evidence="9" type="ORF">DOQ08_01636</name>
</gene>
<evidence type="ECO:0000259" key="8">
    <source>
        <dbReference type="PROSITE" id="PS51349"/>
    </source>
</evidence>
<dbReference type="InterPro" id="IPR013785">
    <property type="entry name" value="Aldolase_TIM"/>
</dbReference>
<dbReference type="InterPro" id="IPR037396">
    <property type="entry name" value="FMN_HAD"/>
</dbReference>
<dbReference type="EMBL" id="QMDL01000002">
    <property type="protein sequence ID" value="RMJ04316.1"/>
    <property type="molecule type" value="Genomic_DNA"/>
</dbReference>
<feature type="binding site" evidence="7">
    <location>
        <position position="107"/>
    </location>
    <ligand>
        <name>FMN</name>
        <dbReference type="ChEBI" id="CHEBI:58210"/>
    </ligand>
</feature>
<evidence type="ECO:0000256" key="5">
    <source>
        <dbReference type="ARBA" id="ARBA00024042"/>
    </source>
</evidence>
<feature type="binding site" evidence="7">
    <location>
        <position position="283"/>
    </location>
    <ligand>
        <name>glyoxylate</name>
        <dbReference type="ChEBI" id="CHEBI:36655"/>
    </ligand>
</feature>
<dbReference type="GO" id="GO:0004459">
    <property type="term" value="F:L-lactate dehydrogenase (NAD+) activity"/>
    <property type="evidence" value="ECO:0007669"/>
    <property type="project" value="TreeGrafter"/>
</dbReference>
<dbReference type="PROSITE" id="PS00557">
    <property type="entry name" value="FMN_HYDROXY_ACID_DH_1"/>
    <property type="match status" value="1"/>
</dbReference>
<accession>A0A3M2RG89</accession>
<feature type="binding site" evidence="7">
    <location>
        <begin position="334"/>
        <end position="335"/>
    </location>
    <ligand>
        <name>FMN</name>
        <dbReference type="ChEBI" id="CHEBI:58210"/>
    </ligand>
</feature>
<feature type="binding site" evidence="7">
    <location>
        <position position="129"/>
    </location>
    <ligand>
        <name>FMN</name>
        <dbReference type="ChEBI" id="CHEBI:58210"/>
    </ligand>
</feature>
<feature type="binding site" evidence="7">
    <location>
        <begin position="78"/>
        <end position="80"/>
    </location>
    <ligand>
        <name>FMN</name>
        <dbReference type="ChEBI" id="CHEBI:58210"/>
    </ligand>
</feature>
<dbReference type="PROSITE" id="PS51349">
    <property type="entry name" value="FMN_HYDROXY_ACID_DH_2"/>
    <property type="match status" value="1"/>
</dbReference>
<comment type="caution">
    <text evidence="9">The sequence shown here is derived from an EMBL/GenBank/DDBJ whole genome shotgun (WGS) entry which is preliminary data.</text>
</comment>
<feature type="active site" description="Proton acceptor" evidence="6">
    <location>
        <position position="280"/>
    </location>
</feature>
<evidence type="ECO:0000313" key="10">
    <source>
        <dbReference type="Proteomes" id="UP000265903"/>
    </source>
</evidence>
<comment type="cofactor">
    <cofactor evidence="1">
        <name>FMN</name>
        <dbReference type="ChEBI" id="CHEBI:58210"/>
    </cofactor>
</comment>
<organism evidence="9 10">
    <name type="scientific">Marinobacter litoralis</name>
    <dbReference type="NCBI Taxonomy" id="187981"/>
    <lineage>
        <taxon>Bacteria</taxon>
        <taxon>Pseudomonadati</taxon>
        <taxon>Pseudomonadota</taxon>
        <taxon>Gammaproteobacteria</taxon>
        <taxon>Pseudomonadales</taxon>
        <taxon>Marinobacteraceae</taxon>
        <taxon>Marinobacter</taxon>
    </lineage>
</organism>
<feature type="binding site" evidence="7">
    <location>
        <position position="278"/>
    </location>
    <ligand>
        <name>FMN</name>
        <dbReference type="ChEBI" id="CHEBI:58210"/>
    </ligand>
</feature>
<dbReference type="Proteomes" id="UP000265903">
    <property type="component" value="Unassembled WGS sequence"/>
</dbReference>
<keyword evidence="2 7" id="KW-0285">Flavoprotein</keyword>
<comment type="similarity">
    <text evidence="5">Belongs to the FMN-dependent alpha-hydroxy acid dehydrogenase family.</text>
</comment>
<reference evidence="9 10" key="1">
    <citation type="submission" date="2018-08" db="EMBL/GenBank/DDBJ databases">
        <title>Whole Genome Sequence of the Moderate Halophilic Marine Bacterium Marinobacter litoralis Sw-45.</title>
        <authorList>
            <person name="Musa H."/>
        </authorList>
    </citation>
    <scope>NUCLEOTIDE SEQUENCE [LARGE SCALE GENOMIC DNA]</scope>
    <source>
        <strain evidence="9 10">Sw-45</strain>
    </source>
</reference>
<keyword evidence="10" id="KW-1185">Reference proteome</keyword>